<dbReference type="Proteomes" id="UP000613580">
    <property type="component" value="Unassembled WGS sequence"/>
</dbReference>
<comment type="caution">
    <text evidence="1">The sequence shown here is derived from an EMBL/GenBank/DDBJ whole genome shotgun (WGS) entry which is preliminary data.</text>
</comment>
<evidence type="ECO:0000313" key="1">
    <source>
        <dbReference type="EMBL" id="KAF7296322.1"/>
    </source>
</evidence>
<dbReference type="PROSITE" id="PS51257">
    <property type="entry name" value="PROKAR_LIPOPROTEIN"/>
    <property type="match status" value="1"/>
</dbReference>
<accession>A0A8H6SDJ2</accession>
<keyword evidence="2" id="KW-1185">Reference proteome</keyword>
<name>A0A8H6SDJ2_MYCCL</name>
<sequence>MKGYLVLLIEDRTQASCSIILACGAILEIGRHRALFSPAHSSRPTPGPTNSALLVVLLPCSVCVAVFFECIARYALLDALRLYLHYPEFTPTIKGTGKKVDSEISSARVPRLLPLPKWNTLRSRTEVSS</sequence>
<gene>
    <name evidence="1" type="ORF">HMN09_01102000</name>
</gene>
<dbReference type="AlphaFoldDB" id="A0A8H6SDJ2"/>
<dbReference type="EMBL" id="JACAZE010000017">
    <property type="protein sequence ID" value="KAF7296322.1"/>
    <property type="molecule type" value="Genomic_DNA"/>
</dbReference>
<evidence type="ECO:0000313" key="2">
    <source>
        <dbReference type="Proteomes" id="UP000613580"/>
    </source>
</evidence>
<proteinExistence type="predicted"/>
<protein>
    <submittedName>
        <fullName evidence="1">Uncharacterized protein</fullName>
    </submittedName>
</protein>
<organism evidence="1 2">
    <name type="scientific">Mycena chlorophos</name>
    <name type="common">Agaric fungus</name>
    <name type="synonym">Agaricus chlorophos</name>
    <dbReference type="NCBI Taxonomy" id="658473"/>
    <lineage>
        <taxon>Eukaryota</taxon>
        <taxon>Fungi</taxon>
        <taxon>Dikarya</taxon>
        <taxon>Basidiomycota</taxon>
        <taxon>Agaricomycotina</taxon>
        <taxon>Agaricomycetes</taxon>
        <taxon>Agaricomycetidae</taxon>
        <taxon>Agaricales</taxon>
        <taxon>Marasmiineae</taxon>
        <taxon>Mycenaceae</taxon>
        <taxon>Mycena</taxon>
    </lineage>
</organism>
<reference evidence="1" key="1">
    <citation type="submission" date="2020-05" db="EMBL/GenBank/DDBJ databases">
        <title>Mycena genomes resolve the evolution of fungal bioluminescence.</title>
        <authorList>
            <person name="Tsai I.J."/>
        </authorList>
    </citation>
    <scope>NUCLEOTIDE SEQUENCE</scope>
    <source>
        <strain evidence="1">110903Hualien_Pintung</strain>
    </source>
</reference>